<organism evidence="1">
    <name type="scientific">hydrothermal vent metagenome</name>
    <dbReference type="NCBI Taxonomy" id="652676"/>
    <lineage>
        <taxon>unclassified sequences</taxon>
        <taxon>metagenomes</taxon>
        <taxon>ecological metagenomes</taxon>
    </lineage>
</organism>
<accession>A0A3B0YU76</accession>
<evidence type="ECO:0008006" key="2">
    <source>
        <dbReference type="Google" id="ProtNLM"/>
    </source>
</evidence>
<dbReference type="AlphaFoldDB" id="A0A3B0YU76"/>
<evidence type="ECO:0000313" key="1">
    <source>
        <dbReference type="EMBL" id="VAW72434.1"/>
    </source>
</evidence>
<sequence>MFGKKMLALSVSVLLLSACSGGGDGGEPAAQEAALTGVFEDSRVQGLHYETATRSGETNAAGEYNYLAGETVTFSLGGIILGSTVAGPVVTPLNLVPNATGAADPVVINMVRFLLTLDTDGNPDNGISLSAATATAALSLSVDFTVADLSNDPGVVALISQLPGAPVLMDVNTAQVHFAQTLAARPQSDWGVMAWGSGSWKSKTP</sequence>
<gene>
    <name evidence="1" type="ORF">MNBD_GAMMA10-2221</name>
</gene>
<dbReference type="PROSITE" id="PS51257">
    <property type="entry name" value="PROKAR_LIPOPROTEIN"/>
    <property type="match status" value="1"/>
</dbReference>
<reference evidence="1" key="1">
    <citation type="submission" date="2018-06" db="EMBL/GenBank/DDBJ databases">
        <authorList>
            <person name="Zhirakovskaya E."/>
        </authorList>
    </citation>
    <scope>NUCLEOTIDE SEQUENCE</scope>
</reference>
<dbReference type="EMBL" id="UOFJ01000663">
    <property type="protein sequence ID" value="VAW72434.1"/>
    <property type="molecule type" value="Genomic_DNA"/>
</dbReference>
<protein>
    <recommendedName>
        <fullName evidence="2">Lipoprotein</fullName>
    </recommendedName>
</protein>
<proteinExistence type="predicted"/>
<name>A0A3B0YU76_9ZZZZ</name>